<organism evidence="1">
    <name type="scientific">marine sediment metagenome</name>
    <dbReference type="NCBI Taxonomy" id="412755"/>
    <lineage>
        <taxon>unclassified sequences</taxon>
        <taxon>metagenomes</taxon>
        <taxon>ecological metagenomes</taxon>
    </lineage>
</organism>
<proteinExistence type="predicted"/>
<evidence type="ECO:0000313" key="1">
    <source>
        <dbReference type="EMBL" id="GAF89850.1"/>
    </source>
</evidence>
<accession>X0UMW5</accession>
<dbReference type="AlphaFoldDB" id="X0UMW5"/>
<comment type="caution">
    <text evidence="1">The sequence shown here is derived from an EMBL/GenBank/DDBJ whole genome shotgun (WGS) entry which is preliminary data.</text>
</comment>
<feature type="non-terminal residue" evidence="1">
    <location>
        <position position="1"/>
    </location>
</feature>
<protein>
    <submittedName>
        <fullName evidence="1">Uncharacterized protein</fullName>
    </submittedName>
</protein>
<gene>
    <name evidence="1" type="ORF">S01H1_24006</name>
</gene>
<name>X0UMW5_9ZZZZ</name>
<sequence>AMLKNGSTKTYLAKKYNTSLPNFYNWLEKNNINVKAEI</sequence>
<reference evidence="1" key="1">
    <citation type="journal article" date="2014" name="Front. Microbiol.">
        <title>High frequency of phylogenetically diverse reductive dehalogenase-homologous genes in deep subseafloor sedimentary metagenomes.</title>
        <authorList>
            <person name="Kawai M."/>
            <person name="Futagami T."/>
            <person name="Toyoda A."/>
            <person name="Takaki Y."/>
            <person name="Nishi S."/>
            <person name="Hori S."/>
            <person name="Arai W."/>
            <person name="Tsubouchi T."/>
            <person name="Morono Y."/>
            <person name="Uchiyama I."/>
            <person name="Ito T."/>
            <person name="Fujiyama A."/>
            <person name="Inagaki F."/>
            <person name="Takami H."/>
        </authorList>
    </citation>
    <scope>NUCLEOTIDE SEQUENCE</scope>
    <source>
        <strain evidence="1">Expedition CK06-06</strain>
    </source>
</reference>
<dbReference type="EMBL" id="BARS01014084">
    <property type="protein sequence ID" value="GAF89850.1"/>
    <property type="molecule type" value="Genomic_DNA"/>
</dbReference>